<evidence type="ECO:0000256" key="4">
    <source>
        <dbReference type="ARBA" id="ARBA00023004"/>
    </source>
</evidence>
<dbReference type="PaxDb" id="522772-Dacet_0351"/>
<evidence type="ECO:0000256" key="2">
    <source>
        <dbReference type="ARBA" id="ARBA00022621"/>
    </source>
</evidence>
<organism evidence="6 7">
    <name type="scientific">Denitrovibrio acetiphilus (strain DSM 12809 / NBRC 114555 / N2460)</name>
    <dbReference type="NCBI Taxonomy" id="522772"/>
    <lineage>
        <taxon>Bacteria</taxon>
        <taxon>Pseudomonadati</taxon>
        <taxon>Deferribacterota</taxon>
        <taxon>Deferribacteres</taxon>
        <taxon>Deferribacterales</taxon>
        <taxon>Geovibrionaceae</taxon>
        <taxon>Denitrovibrio</taxon>
    </lineage>
</organism>
<dbReference type="NCBIfam" id="NF033749">
    <property type="entry name" value="bact_hemeryth"/>
    <property type="match status" value="1"/>
</dbReference>
<comment type="similarity">
    <text evidence="1">Belongs to the hemerythrin family.</text>
</comment>
<dbReference type="STRING" id="522772.Dacet_0351"/>
<dbReference type="Proteomes" id="UP000002012">
    <property type="component" value="Chromosome"/>
</dbReference>
<dbReference type="AlphaFoldDB" id="D4H367"/>
<dbReference type="Pfam" id="PF01814">
    <property type="entry name" value="Hemerythrin"/>
    <property type="match status" value="1"/>
</dbReference>
<dbReference type="InterPro" id="IPR035938">
    <property type="entry name" value="Hemerythrin-like_sf"/>
</dbReference>
<evidence type="ECO:0000256" key="1">
    <source>
        <dbReference type="ARBA" id="ARBA00010587"/>
    </source>
</evidence>
<proteinExistence type="inferred from homology"/>
<keyword evidence="4" id="KW-0408">Iron</keyword>
<dbReference type="GO" id="GO:0046872">
    <property type="term" value="F:metal ion binding"/>
    <property type="evidence" value="ECO:0007669"/>
    <property type="project" value="UniProtKB-KW"/>
</dbReference>
<dbReference type="Gene3D" id="1.20.120.50">
    <property type="entry name" value="Hemerythrin-like"/>
    <property type="match status" value="1"/>
</dbReference>
<dbReference type="GO" id="GO:0005344">
    <property type="term" value="F:oxygen carrier activity"/>
    <property type="evidence" value="ECO:0007669"/>
    <property type="project" value="UniProtKB-KW"/>
</dbReference>
<accession>D4H367</accession>
<name>D4H367_DENA2</name>
<feature type="domain" description="Hemerythrin-like" evidence="5">
    <location>
        <begin position="13"/>
        <end position="126"/>
    </location>
</feature>
<reference evidence="6 7" key="1">
    <citation type="journal article" date="2010" name="Stand. Genomic Sci.">
        <title>Complete genome sequence of Denitrovibrio acetiphilus type strain (N2460).</title>
        <authorList>
            <person name="Kiss H."/>
            <person name="Lang E."/>
            <person name="Lapidus A."/>
            <person name="Copeland A."/>
            <person name="Nolan M."/>
            <person name="Glavina Del Rio T."/>
            <person name="Chen F."/>
            <person name="Lucas S."/>
            <person name="Tice H."/>
            <person name="Cheng J.F."/>
            <person name="Han C."/>
            <person name="Goodwin L."/>
            <person name="Pitluck S."/>
            <person name="Liolios K."/>
            <person name="Pati A."/>
            <person name="Ivanova N."/>
            <person name="Mavromatis K."/>
            <person name="Chen A."/>
            <person name="Palaniappan K."/>
            <person name="Land M."/>
            <person name="Hauser L."/>
            <person name="Chang Y.J."/>
            <person name="Jeffries C.D."/>
            <person name="Detter J.C."/>
            <person name="Brettin T."/>
            <person name="Spring S."/>
            <person name="Rohde M."/>
            <person name="Goker M."/>
            <person name="Woyke T."/>
            <person name="Bristow J."/>
            <person name="Eisen J.A."/>
            <person name="Markowitz V."/>
            <person name="Hugenholtz P."/>
            <person name="Kyrpides N.C."/>
            <person name="Klenk H.P."/>
        </authorList>
    </citation>
    <scope>NUCLEOTIDE SEQUENCE [LARGE SCALE GENOMIC DNA]</scope>
    <source>
        <strain evidence="7">DSM 12809 / NBRC 114555 / N2460</strain>
    </source>
</reference>
<dbReference type="InterPro" id="IPR012827">
    <property type="entry name" value="Hemerythrin_metal-bd"/>
</dbReference>
<dbReference type="PANTHER" id="PTHR37164:SF1">
    <property type="entry name" value="BACTERIOHEMERYTHRIN"/>
    <property type="match status" value="1"/>
</dbReference>
<evidence type="ECO:0000313" key="7">
    <source>
        <dbReference type="Proteomes" id="UP000002012"/>
    </source>
</evidence>
<evidence type="ECO:0000256" key="3">
    <source>
        <dbReference type="ARBA" id="ARBA00022723"/>
    </source>
</evidence>
<dbReference type="SUPFAM" id="SSF47188">
    <property type="entry name" value="Hemerythrin-like"/>
    <property type="match status" value="1"/>
</dbReference>
<evidence type="ECO:0000313" key="6">
    <source>
        <dbReference type="EMBL" id="ADD67151.1"/>
    </source>
</evidence>
<dbReference type="InParanoid" id="D4H367"/>
<dbReference type="KEGG" id="dap:Dacet_0351"/>
<dbReference type="NCBIfam" id="TIGR02481">
    <property type="entry name" value="hemeryth_dom"/>
    <property type="match status" value="1"/>
</dbReference>
<dbReference type="OrthoDB" id="9797092at2"/>
<dbReference type="HOGENOM" id="CLU_086902_3_1_0"/>
<sequence precursor="true">MKAVWTSSLESGNATIDEQHKELFEHINNFFDSISREFSHEITVRTLNYLVKYVRFHFSTEEELMRKSGYPDLKEHMSAHRNIVNTLMACYKKLISSGNSERVEDELTTLLQVWFVEHIMGYDLRLAAYLRSNAE</sequence>
<dbReference type="eggNOG" id="COG2703">
    <property type="taxonomic scope" value="Bacteria"/>
</dbReference>
<dbReference type="PROSITE" id="PS00550">
    <property type="entry name" value="HEMERYTHRINS"/>
    <property type="match status" value="1"/>
</dbReference>
<evidence type="ECO:0000259" key="5">
    <source>
        <dbReference type="Pfam" id="PF01814"/>
    </source>
</evidence>
<keyword evidence="7" id="KW-1185">Reference proteome</keyword>
<gene>
    <name evidence="6" type="ordered locus">Dacet_0351</name>
</gene>
<dbReference type="InterPro" id="IPR012312">
    <property type="entry name" value="Hemerythrin-like"/>
</dbReference>
<protein>
    <submittedName>
        <fullName evidence="6">Hemerythrin-like metal-binding protein</fullName>
    </submittedName>
</protein>
<keyword evidence="2" id="KW-0561">Oxygen transport</keyword>
<keyword evidence="3" id="KW-0479">Metal-binding</keyword>
<dbReference type="PANTHER" id="PTHR37164">
    <property type="entry name" value="BACTERIOHEMERYTHRIN"/>
    <property type="match status" value="1"/>
</dbReference>
<dbReference type="RefSeq" id="WP_013009696.1">
    <property type="nucleotide sequence ID" value="NC_013943.1"/>
</dbReference>
<dbReference type="InterPro" id="IPR016131">
    <property type="entry name" value="Haemerythrin_Fe_BS"/>
</dbReference>
<keyword evidence="2" id="KW-0813">Transport</keyword>
<dbReference type="CDD" id="cd12107">
    <property type="entry name" value="Hemerythrin"/>
    <property type="match status" value="1"/>
</dbReference>
<dbReference type="EMBL" id="CP001968">
    <property type="protein sequence ID" value="ADD67151.1"/>
    <property type="molecule type" value="Genomic_DNA"/>
</dbReference>
<dbReference type="InterPro" id="IPR050669">
    <property type="entry name" value="Hemerythrin"/>
</dbReference>